<organism evidence="1 2">
    <name type="scientific">Cupriavidus pinatubonensis</name>
    <dbReference type="NCBI Taxonomy" id="248026"/>
    <lineage>
        <taxon>Bacteria</taxon>
        <taxon>Pseudomonadati</taxon>
        <taxon>Pseudomonadota</taxon>
        <taxon>Betaproteobacteria</taxon>
        <taxon>Burkholderiales</taxon>
        <taxon>Burkholderiaceae</taxon>
        <taxon>Cupriavidus</taxon>
    </lineage>
</organism>
<evidence type="ECO:0000313" key="1">
    <source>
        <dbReference type="EMBL" id="CAG9169721.1"/>
    </source>
</evidence>
<protein>
    <submittedName>
        <fullName evidence="1">Uncharacterized protein</fullName>
    </submittedName>
</protein>
<dbReference type="RefSeq" id="WP_376990132.1">
    <property type="nucleotide sequence ID" value="NZ_JBHSEM010000001.1"/>
</dbReference>
<reference evidence="1 2" key="1">
    <citation type="submission" date="2021-08" db="EMBL/GenBank/DDBJ databases">
        <authorList>
            <person name="Peeters C."/>
        </authorList>
    </citation>
    <scope>NUCLEOTIDE SEQUENCE [LARGE SCALE GENOMIC DNA]</scope>
    <source>
        <strain evidence="1 2">LMG 23994</strain>
    </source>
</reference>
<comment type="caution">
    <text evidence="1">The sequence shown here is derived from an EMBL/GenBank/DDBJ whole genome shotgun (WGS) entry which is preliminary data.</text>
</comment>
<name>A0ABN7YBB4_9BURK</name>
<keyword evidence="2" id="KW-1185">Reference proteome</keyword>
<evidence type="ECO:0000313" key="2">
    <source>
        <dbReference type="Proteomes" id="UP000701702"/>
    </source>
</evidence>
<proteinExistence type="predicted"/>
<gene>
    <name evidence="1" type="ORF">LMG23994_01630</name>
</gene>
<sequence length="102" mass="11961">MPRLPIGPDGKYEYPRLTADQLRAIYERNPSAEVRELLWEIHRLRLLVLRANQLQVALDGGCANSTEFILDIFRRELAGEPCVEERREWERQFFGPPRTRPG</sequence>
<accession>A0ABN7YBB4</accession>
<dbReference type="Proteomes" id="UP000701702">
    <property type="component" value="Unassembled WGS sequence"/>
</dbReference>
<dbReference type="EMBL" id="CAJZAF010000007">
    <property type="protein sequence ID" value="CAG9169721.1"/>
    <property type="molecule type" value="Genomic_DNA"/>
</dbReference>